<feature type="region of interest" description="Disordered" evidence="1">
    <location>
        <begin position="210"/>
        <end position="240"/>
    </location>
</feature>
<keyword evidence="2" id="KW-0472">Membrane</keyword>
<feature type="transmembrane region" description="Helical" evidence="2">
    <location>
        <begin position="60"/>
        <end position="78"/>
    </location>
</feature>
<dbReference type="Proteomes" id="UP000290408">
    <property type="component" value="Chromosome"/>
</dbReference>
<name>A0A4P6MTV7_9MICO</name>
<keyword evidence="2" id="KW-0812">Transmembrane</keyword>
<evidence type="ECO:0000313" key="4">
    <source>
        <dbReference type="Proteomes" id="UP000290408"/>
    </source>
</evidence>
<gene>
    <name evidence="3" type="ORF">EXU32_08130</name>
</gene>
<dbReference type="InterPro" id="IPR025445">
    <property type="entry name" value="DUF4191"/>
</dbReference>
<keyword evidence="2" id="KW-1133">Transmembrane helix</keyword>
<evidence type="ECO:0000256" key="2">
    <source>
        <dbReference type="SAM" id="Phobius"/>
    </source>
</evidence>
<dbReference type="EMBL" id="CP036164">
    <property type="protein sequence ID" value="QBF46222.1"/>
    <property type="molecule type" value="Genomic_DNA"/>
</dbReference>
<dbReference type="KEGG" id="jli:EXU32_08130"/>
<organism evidence="3 4">
    <name type="scientific">Janibacter limosus</name>
    <dbReference type="NCBI Taxonomy" id="53458"/>
    <lineage>
        <taxon>Bacteria</taxon>
        <taxon>Bacillati</taxon>
        <taxon>Actinomycetota</taxon>
        <taxon>Actinomycetes</taxon>
        <taxon>Micrococcales</taxon>
        <taxon>Intrasporangiaceae</taxon>
        <taxon>Janibacter</taxon>
    </lineage>
</organism>
<protein>
    <submittedName>
        <fullName evidence="3">DUF4191 family protein</fullName>
    </submittedName>
</protein>
<dbReference type="OrthoDB" id="8479889at2"/>
<keyword evidence="4" id="KW-1185">Reference proteome</keyword>
<reference evidence="3 4" key="1">
    <citation type="submission" date="2019-02" db="EMBL/GenBank/DDBJ databases">
        <title>Genomic data mining of an Antarctic deep-sea actinobacterium, Janibacterlimosus P3-3-X1.</title>
        <authorList>
            <person name="Liao L."/>
            <person name="Chen B."/>
        </authorList>
    </citation>
    <scope>NUCLEOTIDE SEQUENCE [LARGE SCALE GENOMIC DNA]</scope>
    <source>
        <strain evidence="3 4">P3-3-X1</strain>
    </source>
</reference>
<dbReference type="AlphaFoldDB" id="A0A4P6MTV7"/>
<feature type="transmembrane region" description="Helical" evidence="2">
    <location>
        <begin position="34"/>
        <end position="54"/>
    </location>
</feature>
<accession>A0A4P6MTV7</accession>
<dbReference type="STRING" id="1216970.GCA_001570985_02066"/>
<evidence type="ECO:0000256" key="1">
    <source>
        <dbReference type="SAM" id="MobiDB-lite"/>
    </source>
</evidence>
<evidence type="ECO:0000313" key="3">
    <source>
        <dbReference type="EMBL" id="QBF46222.1"/>
    </source>
</evidence>
<proteinExistence type="predicted"/>
<sequence>MASKSDKPVKPKRENPFKRIASVYKTIKAIDPQVTLWMLLAFVVVLLVGTVIGLIFGHVIASLLVSIPFAALAAMIVLSRRGEAAAFKQMEGQRGASIGGLSALRRGWFYDQEPIAADATKPSEINTAAVVFRALGRPGIVLLGEGPKHRVDKLFAKETKKVNRVAPGVPVHTYLVGNGDGELAPRKIRMTLTKLKPELTKEEMSVVNKRLKSLPGLRQGVPAGVDPNRARSSRAAQRGR</sequence>
<dbReference type="Pfam" id="PF13829">
    <property type="entry name" value="DUF4191"/>
    <property type="match status" value="1"/>
</dbReference>
<dbReference type="RefSeq" id="WP_130629446.1">
    <property type="nucleotide sequence ID" value="NZ_CP036164.1"/>
</dbReference>